<accession>A0A9R0Q3C9</accession>
<keyword evidence="3" id="KW-1185">Reference proteome</keyword>
<dbReference type="Proteomes" id="UP000324705">
    <property type="component" value="Chromosome 1A"/>
</dbReference>
<feature type="compositionally biased region" description="Basic and acidic residues" evidence="1">
    <location>
        <begin position="19"/>
        <end position="71"/>
    </location>
</feature>
<sequence length="71" mass="7898">MAVQGAVQDCRPTLLAIWGRRDPKQRMEAQAASRKEDDGGSRGPPDRDEEEGAHREEDEGVKEEKGAAREH</sequence>
<dbReference type="OMA" id="GVQDCRP"/>
<protein>
    <submittedName>
        <fullName evidence="2">Uncharacterized protein</fullName>
    </submittedName>
</protein>
<dbReference type="Gramene" id="TRITD1Av1G095800.1">
    <property type="protein sequence ID" value="TRITD1Av1G095800.1"/>
    <property type="gene ID" value="TRITD1Av1G095800"/>
</dbReference>
<reference evidence="2 3" key="1">
    <citation type="submission" date="2017-09" db="EMBL/GenBank/DDBJ databases">
        <authorList>
            <consortium name="International Durum Wheat Genome Sequencing Consortium (IDWGSC)"/>
            <person name="Milanesi L."/>
        </authorList>
    </citation>
    <scope>NUCLEOTIDE SEQUENCE [LARGE SCALE GENOMIC DNA]</scope>
    <source>
        <strain evidence="3">cv. Svevo</strain>
    </source>
</reference>
<feature type="region of interest" description="Disordered" evidence="1">
    <location>
        <begin position="18"/>
        <end position="71"/>
    </location>
</feature>
<gene>
    <name evidence="2" type="ORF">TRITD_1Av1G095800</name>
</gene>
<dbReference type="AlphaFoldDB" id="A0A9R0Q3C9"/>
<evidence type="ECO:0000313" key="3">
    <source>
        <dbReference type="Proteomes" id="UP000324705"/>
    </source>
</evidence>
<proteinExistence type="predicted"/>
<evidence type="ECO:0000256" key="1">
    <source>
        <dbReference type="SAM" id="MobiDB-lite"/>
    </source>
</evidence>
<dbReference type="EMBL" id="LT934111">
    <property type="protein sequence ID" value="VAH04286.1"/>
    <property type="molecule type" value="Genomic_DNA"/>
</dbReference>
<name>A0A9R0Q3C9_TRITD</name>
<evidence type="ECO:0000313" key="2">
    <source>
        <dbReference type="EMBL" id="VAH04286.1"/>
    </source>
</evidence>
<organism evidence="2 3">
    <name type="scientific">Triticum turgidum subsp. durum</name>
    <name type="common">Durum wheat</name>
    <name type="synonym">Triticum durum</name>
    <dbReference type="NCBI Taxonomy" id="4567"/>
    <lineage>
        <taxon>Eukaryota</taxon>
        <taxon>Viridiplantae</taxon>
        <taxon>Streptophyta</taxon>
        <taxon>Embryophyta</taxon>
        <taxon>Tracheophyta</taxon>
        <taxon>Spermatophyta</taxon>
        <taxon>Magnoliopsida</taxon>
        <taxon>Liliopsida</taxon>
        <taxon>Poales</taxon>
        <taxon>Poaceae</taxon>
        <taxon>BOP clade</taxon>
        <taxon>Pooideae</taxon>
        <taxon>Triticodae</taxon>
        <taxon>Triticeae</taxon>
        <taxon>Triticinae</taxon>
        <taxon>Triticum</taxon>
    </lineage>
</organism>